<dbReference type="EMBL" id="JALJOR010000002">
    <property type="protein sequence ID" value="KAK9823439.1"/>
    <property type="molecule type" value="Genomic_DNA"/>
</dbReference>
<organism evidence="1 2">
    <name type="scientific">[Myrmecia] bisecta</name>
    <dbReference type="NCBI Taxonomy" id="41462"/>
    <lineage>
        <taxon>Eukaryota</taxon>
        <taxon>Viridiplantae</taxon>
        <taxon>Chlorophyta</taxon>
        <taxon>core chlorophytes</taxon>
        <taxon>Trebouxiophyceae</taxon>
        <taxon>Trebouxiales</taxon>
        <taxon>Trebouxiaceae</taxon>
        <taxon>Myrmecia</taxon>
    </lineage>
</organism>
<protein>
    <submittedName>
        <fullName evidence="1">Uncharacterized protein</fullName>
    </submittedName>
</protein>
<evidence type="ECO:0000313" key="2">
    <source>
        <dbReference type="Proteomes" id="UP001489004"/>
    </source>
</evidence>
<keyword evidence="2" id="KW-1185">Reference proteome</keyword>
<dbReference type="Proteomes" id="UP001489004">
    <property type="component" value="Unassembled WGS sequence"/>
</dbReference>
<reference evidence="1 2" key="1">
    <citation type="journal article" date="2024" name="Nat. Commun.">
        <title>Phylogenomics reveals the evolutionary origins of lichenization in chlorophyte algae.</title>
        <authorList>
            <person name="Puginier C."/>
            <person name="Libourel C."/>
            <person name="Otte J."/>
            <person name="Skaloud P."/>
            <person name="Haon M."/>
            <person name="Grisel S."/>
            <person name="Petersen M."/>
            <person name="Berrin J.G."/>
            <person name="Delaux P.M."/>
            <person name="Dal Grande F."/>
            <person name="Keller J."/>
        </authorList>
    </citation>
    <scope>NUCLEOTIDE SEQUENCE [LARGE SCALE GENOMIC DNA]</scope>
    <source>
        <strain evidence="1 2">SAG 2043</strain>
    </source>
</reference>
<accession>A0AAW1QPS4</accession>
<name>A0AAW1QPS4_9CHLO</name>
<gene>
    <name evidence="1" type="ORF">WJX72_002735</name>
</gene>
<comment type="caution">
    <text evidence="1">The sequence shown here is derived from an EMBL/GenBank/DDBJ whole genome shotgun (WGS) entry which is preliminary data.</text>
</comment>
<dbReference type="InterPro" id="IPR054219">
    <property type="entry name" value="DUF6939"/>
</dbReference>
<proteinExistence type="predicted"/>
<dbReference type="AlphaFoldDB" id="A0AAW1QPS4"/>
<dbReference type="Pfam" id="PF22075">
    <property type="entry name" value="DUF6939"/>
    <property type="match status" value="2"/>
</dbReference>
<sequence length="167" mass="19155">MGNFLDQHRDRMWVRNYNTVVRWKVYNVTSKSESMSDRQLSPFYPHGGIPVPGNPGLTSESLEGVWQGLKGDIRGHWLGPLNEPDSSDAVQLLGYINARRQVYVPMLTWVLENKVEGLVQELVRGACESDIVLLDYYTNVDVDHIDEPLSHAGLLKQYIENNWQRLM</sequence>
<evidence type="ECO:0000313" key="1">
    <source>
        <dbReference type="EMBL" id="KAK9823439.1"/>
    </source>
</evidence>